<feature type="chain" id="PRO_5021318127" evidence="1">
    <location>
        <begin position="24"/>
        <end position="423"/>
    </location>
</feature>
<gene>
    <name evidence="2" type="ORF">C9F07_18405</name>
</gene>
<evidence type="ECO:0000313" key="3">
    <source>
        <dbReference type="Proteomes" id="UP000298196"/>
    </source>
</evidence>
<dbReference type="EMBL" id="PYKI01001911">
    <property type="protein sequence ID" value="TGD61265.1"/>
    <property type="molecule type" value="Genomic_DNA"/>
</dbReference>
<name>A0A4Z0LFA8_SALET</name>
<proteinExistence type="predicted"/>
<evidence type="ECO:0000256" key="1">
    <source>
        <dbReference type="SAM" id="SignalP"/>
    </source>
</evidence>
<dbReference type="AlphaFoldDB" id="A0A4Z0LFA8"/>
<keyword evidence="1" id="KW-0732">Signal</keyword>
<protein>
    <submittedName>
        <fullName evidence="2">Glucuronide uptake porin UidC</fullName>
    </submittedName>
</protein>
<organism evidence="2 3">
    <name type="scientific">Salmonella enterica subsp. enterica serovar Poona</name>
    <dbReference type="NCBI Taxonomy" id="436295"/>
    <lineage>
        <taxon>Bacteria</taxon>
        <taxon>Pseudomonadati</taxon>
        <taxon>Pseudomonadota</taxon>
        <taxon>Gammaproteobacteria</taxon>
        <taxon>Enterobacterales</taxon>
        <taxon>Enterobacteriaceae</taxon>
        <taxon>Salmonella</taxon>
    </lineage>
</organism>
<feature type="non-terminal residue" evidence="2">
    <location>
        <position position="423"/>
    </location>
</feature>
<dbReference type="NCBIfam" id="NF008479">
    <property type="entry name" value="PRK11379.1"/>
    <property type="match status" value="1"/>
</dbReference>
<dbReference type="Proteomes" id="UP000298196">
    <property type="component" value="Unassembled WGS sequence"/>
</dbReference>
<feature type="signal peptide" evidence="1">
    <location>
        <begin position="1"/>
        <end position="23"/>
    </location>
</feature>
<comment type="caution">
    <text evidence="2">The sequence shown here is derived from an EMBL/GenBank/DDBJ whole genome shotgun (WGS) entry which is preliminary data.</text>
</comment>
<keyword evidence="3" id="KW-1185">Reference proteome</keyword>
<evidence type="ECO:0000313" key="2">
    <source>
        <dbReference type="EMBL" id="TGD61265.1"/>
    </source>
</evidence>
<dbReference type="Gene3D" id="2.40.160.10">
    <property type="entry name" value="Porin"/>
    <property type="match status" value="1"/>
</dbReference>
<sequence length="423" mass="47150">MKKFAKIAAIPIAVVAACPSALALQISDDESALRFRLKNELRRADKPSAGAGRDIYAWVQGGLIDFNSSYYSQRIGVEGSAYYVYKLGARDNMSTRWYLDGHESFGYVLGAIKIKPTENSRLKIGRFGTDYSYGSLPWRIPLIASSSQRTQPTASEGALGYLALTPNVEFWAMWRTRVFQWTDSTTGIRNEGVYNSKTGQYDHHRPRAFFAASWHDESSRYSIGGSQQNDVSRQVQGIFEKRIPLDDGYALKGELLGFYARLEGLSRSSTQPNETGLVSAQFTWSAPWGSLFASGGYLQHAMNGAVVDTDIGYPFSLSLDRNREGMQSWQAGVNYRVTPQLTMTFAPVVTRGYESSQRAVQIKGVGLLGAINYRIEEGPLEGMNIFLAADKGREKRDGSALGDRLNYWDVKMSIQVDFMLRLD</sequence>
<dbReference type="PROSITE" id="PS51257">
    <property type="entry name" value="PROKAR_LIPOPROTEIN"/>
    <property type="match status" value="1"/>
</dbReference>
<reference evidence="2 3" key="1">
    <citation type="submission" date="2018-03" db="EMBL/GenBank/DDBJ databases">
        <title>Non-Typhoidal Salmonella genome sequencing and assembly.</title>
        <authorList>
            <person name="Matchawe C."/>
        </authorList>
    </citation>
    <scope>NUCLEOTIDE SEQUENCE [LARGE SCALE GENOMIC DNA]</scope>
    <source>
        <strain evidence="2 3">22sa</strain>
    </source>
</reference>
<dbReference type="InterPro" id="IPR023614">
    <property type="entry name" value="Porin_dom_sf"/>
</dbReference>
<accession>A0A4Z0LFA8</accession>